<gene>
    <name evidence="10" type="ORF">GEV26_13975</name>
</gene>
<keyword evidence="6" id="KW-0813">Transport</keyword>
<dbReference type="GO" id="GO:0005886">
    <property type="term" value="C:plasma membrane"/>
    <property type="evidence" value="ECO:0007669"/>
    <property type="project" value="UniProtKB-SubCell"/>
</dbReference>
<evidence type="ECO:0000256" key="7">
    <source>
        <dbReference type="SAM" id="MobiDB-lite"/>
    </source>
</evidence>
<evidence type="ECO:0000313" key="11">
    <source>
        <dbReference type="Proteomes" id="UP000392064"/>
    </source>
</evidence>
<dbReference type="InterPro" id="IPR050790">
    <property type="entry name" value="ExbB/TolQ_transport"/>
</dbReference>
<keyword evidence="5 8" id="KW-0472">Membrane</keyword>
<keyword evidence="3 8" id="KW-0812">Transmembrane</keyword>
<feature type="transmembrane region" description="Helical" evidence="8">
    <location>
        <begin position="31"/>
        <end position="52"/>
    </location>
</feature>
<protein>
    <recommendedName>
        <fullName evidence="9">MotA/TolQ/ExbB proton channel domain-containing protein</fullName>
    </recommendedName>
</protein>
<evidence type="ECO:0000256" key="4">
    <source>
        <dbReference type="ARBA" id="ARBA00022989"/>
    </source>
</evidence>
<comment type="subcellular location">
    <subcellularLocation>
        <location evidence="1">Cell membrane</location>
        <topology evidence="1">Multi-pass membrane protein</topology>
    </subcellularLocation>
    <subcellularLocation>
        <location evidence="6">Membrane</location>
        <topology evidence="6">Multi-pass membrane protein</topology>
    </subcellularLocation>
</comment>
<feature type="compositionally biased region" description="Low complexity" evidence="7">
    <location>
        <begin position="242"/>
        <end position="253"/>
    </location>
</feature>
<accession>A0A5Q2ML26</accession>
<dbReference type="AlphaFoldDB" id="A0A5Q2ML26"/>
<name>A0A5Q2ML26_9ACTN</name>
<evidence type="ECO:0000256" key="8">
    <source>
        <dbReference type="SAM" id="Phobius"/>
    </source>
</evidence>
<dbReference type="KEGG" id="aef:GEV26_13975"/>
<evidence type="ECO:0000256" key="6">
    <source>
        <dbReference type="RuleBase" id="RU004057"/>
    </source>
</evidence>
<evidence type="ECO:0000313" key="10">
    <source>
        <dbReference type="EMBL" id="QGG42393.1"/>
    </source>
</evidence>
<feature type="domain" description="MotA/TolQ/ExbB proton channel" evidence="9">
    <location>
        <begin position="136"/>
        <end position="195"/>
    </location>
</feature>
<dbReference type="PANTHER" id="PTHR30625:SF3">
    <property type="entry name" value="TOL-PAL SYSTEM PROTEIN TOLQ"/>
    <property type="match status" value="1"/>
</dbReference>
<organism evidence="10 11">
    <name type="scientific">Aeromicrobium yanjiei</name>
    <dbReference type="NCBI Taxonomy" id="2662028"/>
    <lineage>
        <taxon>Bacteria</taxon>
        <taxon>Bacillati</taxon>
        <taxon>Actinomycetota</taxon>
        <taxon>Actinomycetes</taxon>
        <taxon>Propionibacteriales</taxon>
        <taxon>Nocardioidaceae</taxon>
        <taxon>Aeromicrobium</taxon>
    </lineage>
</organism>
<feature type="transmembrane region" description="Helical" evidence="8">
    <location>
        <begin position="138"/>
        <end position="156"/>
    </location>
</feature>
<dbReference type="InterPro" id="IPR002898">
    <property type="entry name" value="MotA_ExbB_proton_chnl"/>
</dbReference>
<sequence length="273" mass="28595">MVPKPTAPTQETCMSDKIYDFIFRVAEVLELPVVILTLLALAVVLVEVGALITELIKRRSRTFSALARAGASARRAVDERRMDEASALLQTVAWSGPVGKAFKVLVGAVDKPGADTRIAKELADFDFGRQARLGRTRLLVRLGPALGLMGTLIPLAPALDGLARGDVDALTENLRLAFSITVLGILIGVIALALSLLRERLYGQDFSDLEYVAAILTDDGSAAASIAPTGTITPSVPPTPSRPVTSSETVSLPPLVPPAPPAAPAPSGTDVSS</sequence>
<dbReference type="EMBL" id="CP045737">
    <property type="protein sequence ID" value="QGG42393.1"/>
    <property type="molecule type" value="Genomic_DNA"/>
</dbReference>
<keyword evidence="11" id="KW-1185">Reference proteome</keyword>
<proteinExistence type="inferred from homology"/>
<feature type="compositionally biased region" description="Pro residues" evidence="7">
    <location>
        <begin position="254"/>
        <end position="264"/>
    </location>
</feature>
<evidence type="ECO:0000259" key="9">
    <source>
        <dbReference type="Pfam" id="PF01618"/>
    </source>
</evidence>
<dbReference type="Proteomes" id="UP000392064">
    <property type="component" value="Chromosome"/>
</dbReference>
<feature type="transmembrane region" description="Helical" evidence="8">
    <location>
        <begin position="176"/>
        <end position="197"/>
    </location>
</feature>
<evidence type="ECO:0000256" key="5">
    <source>
        <dbReference type="ARBA" id="ARBA00023136"/>
    </source>
</evidence>
<evidence type="ECO:0000256" key="2">
    <source>
        <dbReference type="ARBA" id="ARBA00022475"/>
    </source>
</evidence>
<dbReference type="PANTHER" id="PTHR30625">
    <property type="entry name" value="PROTEIN TOLQ"/>
    <property type="match status" value="1"/>
</dbReference>
<dbReference type="Pfam" id="PF01618">
    <property type="entry name" value="MotA_ExbB"/>
    <property type="match status" value="1"/>
</dbReference>
<keyword evidence="2" id="KW-1003">Cell membrane</keyword>
<dbReference type="GO" id="GO:0017038">
    <property type="term" value="P:protein import"/>
    <property type="evidence" value="ECO:0007669"/>
    <property type="project" value="TreeGrafter"/>
</dbReference>
<reference evidence="10 11" key="1">
    <citation type="submission" date="2019-11" db="EMBL/GenBank/DDBJ databases">
        <authorList>
            <person name="Li J."/>
        </authorList>
    </citation>
    <scope>NUCLEOTIDE SEQUENCE [LARGE SCALE GENOMIC DNA]</scope>
    <source>
        <strain evidence="10 11">MF47</strain>
    </source>
</reference>
<feature type="region of interest" description="Disordered" evidence="7">
    <location>
        <begin position="228"/>
        <end position="273"/>
    </location>
</feature>
<comment type="similarity">
    <text evidence="6">Belongs to the exbB/tolQ family.</text>
</comment>
<keyword evidence="6" id="KW-0653">Protein transport</keyword>
<evidence type="ECO:0000256" key="1">
    <source>
        <dbReference type="ARBA" id="ARBA00004651"/>
    </source>
</evidence>
<evidence type="ECO:0000256" key="3">
    <source>
        <dbReference type="ARBA" id="ARBA00022692"/>
    </source>
</evidence>
<keyword evidence="4 8" id="KW-1133">Transmembrane helix</keyword>